<proteinExistence type="predicted"/>
<comment type="caution">
    <text evidence="1">The sequence shown here is derived from an EMBL/GenBank/DDBJ whole genome shotgun (WGS) entry which is preliminary data.</text>
</comment>
<sequence length="151" mass="17755">MDPKQVFENFRNNESDLTGEQISTFFDSLPDVHTDELIGNWRGGYFHFQHNEVAKQLDAVRWFGKSIISRDHAAPLVCLDEQNNPYTYQDIGEGVLRMVQFRNGLTTALIYDQLPIIDYFRKVDNNTLLGIMEGKVYLEENEFFYFFLERI</sequence>
<dbReference type="AlphaFoldDB" id="A0A3S1DJV5"/>
<keyword evidence="2" id="KW-1185">Reference proteome</keyword>
<organism evidence="1 2">
    <name type="scientific">Chitinophaga solisilvae</name>
    <dbReference type="NCBI Taxonomy" id="1233460"/>
    <lineage>
        <taxon>Bacteria</taxon>
        <taxon>Pseudomonadati</taxon>
        <taxon>Bacteroidota</taxon>
        <taxon>Chitinophagia</taxon>
        <taxon>Chitinophagales</taxon>
        <taxon>Chitinophagaceae</taxon>
        <taxon>Chitinophaga</taxon>
    </lineage>
</organism>
<dbReference type="Gene3D" id="2.40.128.580">
    <property type="entry name" value="GXWXG domain"/>
    <property type="match status" value="1"/>
</dbReference>
<dbReference type="EMBL" id="RIAR02000001">
    <property type="protein sequence ID" value="NSL85992.1"/>
    <property type="molecule type" value="Genomic_DNA"/>
</dbReference>
<accession>A0A3S1DJV5</accession>
<evidence type="ECO:0000313" key="2">
    <source>
        <dbReference type="Proteomes" id="UP000281028"/>
    </source>
</evidence>
<dbReference type="InterPro" id="IPR025568">
    <property type="entry name" value="DUF4334"/>
</dbReference>
<dbReference type="Pfam" id="PF14231">
    <property type="entry name" value="GXWXG"/>
    <property type="match status" value="1"/>
</dbReference>
<name>A0A3S1DJV5_9BACT</name>
<dbReference type="Proteomes" id="UP000281028">
    <property type="component" value="Unassembled WGS sequence"/>
</dbReference>
<dbReference type="Pfam" id="PF14232">
    <property type="entry name" value="DUF4334"/>
    <property type="match status" value="1"/>
</dbReference>
<reference evidence="1" key="1">
    <citation type="submission" date="2020-05" db="EMBL/GenBank/DDBJ databases">
        <title>Chitinophaga laudate sp. nov., isolated from a tropical peat swamp.</title>
        <authorList>
            <person name="Goh C.B.S."/>
            <person name="Lee M.S."/>
            <person name="Parimannan S."/>
            <person name="Pasbakhsh P."/>
            <person name="Yule C.M."/>
            <person name="Rajandas H."/>
            <person name="Loke S."/>
            <person name="Croft L."/>
            <person name="Tan J.B.L."/>
        </authorList>
    </citation>
    <scope>NUCLEOTIDE SEQUENCE</scope>
    <source>
        <strain evidence="1">Mgbs1</strain>
    </source>
</reference>
<protein>
    <submittedName>
        <fullName evidence="1">DUF4334 domain-containing protein</fullName>
    </submittedName>
</protein>
<evidence type="ECO:0000313" key="1">
    <source>
        <dbReference type="EMBL" id="NSL85992.1"/>
    </source>
</evidence>
<gene>
    <name evidence="1" type="ORF">ECE50_004065</name>
</gene>
<dbReference type="OrthoDB" id="8905397at2"/>
<dbReference type="InterPro" id="IPR025951">
    <property type="entry name" value="GXWXG_dom"/>
</dbReference>